<keyword evidence="4" id="KW-1185">Reference proteome</keyword>
<keyword evidence="1" id="KW-1133">Transmembrane helix</keyword>
<evidence type="ECO:0000256" key="1">
    <source>
        <dbReference type="SAM" id="Phobius"/>
    </source>
</evidence>
<feature type="transmembrane region" description="Helical" evidence="1">
    <location>
        <begin position="42"/>
        <end position="59"/>
    </location>
</feature>
<organism evidence="3 4">
    <name type="scientific">Halogeometricum rufum</name>
    <dbReference type="NCBI Taxonomy" id="553469"/>
    <lineage>
        <taxon>Archaea</taxon>
        <taxon>Methanobacteriati</taxon>
        <taxon>Methanobacteriota</taxon>
        <taxon>Stenosarchaea group</taxon>
        <taxon>Halobacteria</taxon>
        <taxon>Halobacteriales</taxon>
        <taxon>Haloferacaceae</taxon>
        <taxon>Halogeometricum</taxon>
    </lineage>
</organism>
<dbReference type="InterPro" id="IPR058362">
    <property type="entry name" value="DUF8049"/>
</dbReference>
<dbReference type="STRING" id="553469.SAMN04487947_3827"/>
<evidence type="ECO:0000259" key="2">
    <source>
        <dbReference type="Pfam" id="PF26223"/>
    </source>
</evidence>
<reference evidence="4" key="1">
    <citation type="submission" date="2016-10" db="EMBL/GenBank/DDBJ databases">
        <authorList>
            <person name="Varghese N."/>
            <person name="Submissions S."/>
        </authorList>
    </citation>
    <scope>NUCLEOTIDE SEQUENCE [LARGE SCALE GENOMIC DNA]</scope>
    <source>
        <strain evidence="4">CGMCC 1.7736</strain>
    </source>
</reference>
<gene>
    <name evidence="3" type="ORF">SAMN04487947_3827</name>
</gene>
<protein>
    <recommendedName>
        <fullName evidence="2">DUF8049 domain-containing protein</fullName>
    </recommendedName>
</protein>
<accession>A0A1I6IX88</accession>
<dbReference type="AlphaFoldDB" id="A0A1I6IX88"/>
<sequence>MSDDSAATLAVPDDLKVAAVAAACTVGLTLVLRFVLARDAPYVVRLLPLVPYFAAVFTRRLDLGAFDTVRNWSALTLAVTLGTILYYAV</sequence>
<dbReference type="Proteomes" id="UP000198531">
    <property type="component" value="Unassembled WGS sequence"/>
</dbReference>
<evidence type="ECO:0000313" key="3">
    <source>
        <dbReference type="EMBL" id="SFR71355.1"/>
    </source>
</evidence>
<dbReference type="OrthoDB" id="287408at2157"/>
<feature type="transmembrane region" description="Helical" evidence="1">
    <location>
        <begin position="15"/>
        <end position="35"/>
    </location>
</feature>
<dbReference type="EMBL" id="FOYT01000005">
    <property type="protein sequence ID" value="SFR71355.1"/>
    <property type="molecule type" value="Genomic_DNA"/>
</dbReference>
<dbReference type="RefSeq" id="WP_089810657.1">
    <property type="nucleotide sequence ID" value="NZ_FOYT01000005.1"/>
</dbReference>
<proteinExistence type="predicted"/>
<name>A0A1I6IX88_9EURY</name>
<feature type="domain" description="DUF8049" evidence="2">
    <location>
        <begin position="10"/>
        <end position="89"/>
    </location>
</feature>
<dbReference type="Pfam" id="PF26223">
    <property type="entry name" value="DUF8049"/>
    <property type="match status" value="1"/>
</dbReference>
<keyword evidence="1" id="KW-0812">Transmembrane</keyword>
<keyword evidence="1" id="KW-0472">Membrane</keyword>
<evidence type="ECO:0000313" key="4">
    <source>
        <dbReference type="Proteomes" id="UP000198531"/>
    </source>
</evidence>
<feature type="transmembrane region" description="Helical" evidence="1">
    <location>
        <begin position="71"/>
        <end position="88"/>
    </location>
</feature>